<dbReference type="InterPro" id="IPR027417">
    <property type="entry name" value="P-loop_NTPase"/>
</dbReference>
<dbReference type="SUPFAM" id="SSF52540">
    <property type="entry name" value="P-loop containing nucleoside triphosphate hydrolases"/>
    <property type="match status" value="1"/>
</dbReference>
<keyword evidence="10" id="KW-0067">ATP-binding</keyword>
<accession>A0AAV1D0F9</accession>
<dbReference type="InterPro" id="IPR055414">
    <property type="entry name" value="LRR_R13L4/SHOC2-like"/>
</dbReference>
<evidence type="ECO:0000259" key="13">
    <source>
        <dbReference type="Pfam" id="PF23598"/>
    </source>
</evidence>
<evidence type="ECO:0000256" key="4">
    <source>
        <dbReference type="ARBA" id="ARBA00022490"/>
    </source>
</evidence>
<dbReference type="Pfam" id="PF00931">
    <property type="entry name" value="NB-ARC"/>
    <property type="match status" value="1"/>
</dbReference>
<reference evidence="14" key="1">
    <citation type="submission" date="2023-03" db="EMBL/GenBank/DDBJ databases">
        <authorList>
            <person name="Julca I."/>
        </authorList>
    </citation>
    <scope>NUCLEOTIDE SEQUENCE</scope>
</reference>
<evidence type="ECO:0000259" key="11">
    <source>
        <dbReference type="Pfam" id="PF00931"/>
    </source>
</evidence>
<evidence type="ECO:0000313" key="14">
    <source>
        <dbReference type="EMBL" id="CAI9100983.1"/>
    </source>
</evidence>
<dbReference type="PRINTS" id="PR00364">
    <property type="entry name" value="DISEASERSIST"/>
</dbReference>
<dbReference type="GO" id="GO:0005737">
    <property type="term" value="C:cytoplasm"/>
    <property type="evidence" value="ECO:0007669"/>
    <property type="project" value="UniProtKB-SubCell"/>
</dbReference>
<dbReference type="Proteomes" id="UP001161247">
    <property type="component" value="Chromosome 3"/>
</dbReference>
<dbReference type="AlphaFoldDB" id="A0AAV1D0F9"/>
<evidence type="ECO:0000259" key="12">
    <source>
        <dbReference type="Pfam" id="PF23559"/>
    </source>
</evidence>
<comment type="subcellular location">
    <subcellularLocation>
        <location evidence="2">Cytoplasm</location>
    </subcellularLocation>
</comment>
<dbReference type="InterPro" id="IPR042197">
    <property type="entry name" value="Apaf_helical"/>
</dbReference>
<dbReference type="Gene3D" id="3.40.50.300">
    <property type="entry name" value="P-loop containing nucleotide triphosphate hydrolases"/>
    <property type="match status" value="1"/>
</dbReference>
<dbReference type="InterPro" id="IPR044974">
    <property type="entry name" value="Disease_R_plants"/>
</dbReference>
<evidence type="ECO:0000256" key="6">
    <source>
        <dbReference type="ARBA" id="ARBA00022667"/>
    </source>
</evidence>
<keyword evidence="7" id="KW-0677">Repeat</keyword>
<dbReference type="InterPro" id="IPR058922">
    <property type="entry name" value="WHD_DRP"/>
</dbReference>
<dbReference type="Pfam" id="PF23598">
    <property type="entry name" value="LRR_14"/>
    <property type="match status" value="1"/>
</dbReference>
<organism evidence="14 15">
    <name type="scientific">Oldenlandia corymbosa var. corymbosa</name>
    <dbReference type="NCBI Taxonomy" id="529605"/>
    <lineage>
        <taxon>Eukaryota</taxon>
        <taxon>Viridiplantae</taxon>
        <taxon>Streptophyta</taxon>
        <taxon>Embryophyta</taxon>
        <taxon>Tracheophyta</taxon>
        <taxon>Spermatophyta</taxon>
        <taxon>Magnoliopsida</taxon>
        <taxon>eudicotyledons</taxon>
        <taxon>Gunneridae</taxon>
        <taxon>Pentapetalae</taxon>
        <taxon>asterids</taxon>
        <taxon>lamiids</taxon>
        <taxon>Gentianales</taxon>
        <taxon>Rubiaceae</taxon>
        <taxon>Rubioideae</taxon>
        <taxon>Spermacoceae</taxon>
        <taxon>Hedyotis-Oldenlandia complex</taxon>
        <taxon>Oldenlandia</taxon>
    </lineage>
</organism>
<gene>
    <name evidence="14" type="ORF">OLC1_LOCUS10678</name>
</gene>
<sequence>MNEHDLAHRLYQCLKRKRYLIILDDIWDVEAWCDLRNSFPNDENGSRILLTSQEENIASQIQPHTRPPHSLRFLTSDESVELLWKKMPFVEGSPSEVLECGKTIAERCKGLPLMIIVIAGLLSKMEPSTWGEVEKTLNKGIDQCNYTIELSNQHLPDQLKPCFLYFGAYEEDQQIPVREMLWLWIAEGFIINTGKDCIEDVAEGYMMELIQRNLVMVAGKEPGDKMKFCILHDVLRDFCRVEDFVEAMLLCLRLRTLFLDTDHKKRLPFVEPWDDILYKFFLVELRYLAFFAREDVEIPSSIERLQNLETFIVEGYQNLVVLPGTIWNMKKLRHLYKAQVYCWVLPRENPQHRPSLENLQILSPVTLDDCQELNEVIGMFPNIRELKCEVKTATWTLALDCLSQLESLSFHTLEYLDFQFRFPQNLKELTLSCRSKISAIHRLPNLEVLELLFRTFAGENWDMEEEEEEEGTIIFPNLRFLKLYWVSLARWTGESDGIFPCLEKLVFEDCHDLVELPSCLAQIPTLETIEVIRCGKAIIDSVKQIRDIQMEFGNEVKIFTQSWASEPKRLLGDESEVIQAVLTRAQMNGVKFEVPSIDGGTSKVSADAPSRRRNL</sequence>
<dbReference type="EMBL" id="OX459120">
    <property type="protein sequence ID" value="CAI9100983.1"/>
    <property type="molecule type" value="Genomic_DNA"/>
</dbReference>
<dbReference type="SUPFAM" id="SSF52058">
    <property type="entry name" value="L domain-like"/>
    <property type="match status" value="1"/>
</dbReference>
<evidence type="ECO:0000256" key="7">
    <source>
        <dbReference type="ARBA" id="ARBA00022737"/>
    </source>
</evidence>
<keyword evidence="6" id="KW-0381">Hypersensitive response</keyword>
<dbReference type="InterPro" id="IPR002182">
    <property type="entry name" value="NB-ARC"/>
</dbReference>
<evidence type="ECO:0000256" key="10">
    <source>
        <dbReference type="ARBA" id="ARBA00022840"/>
    </source>
</evidence>
<feature type="domain" description="Disease resistance R13L4/SHOC-2-like LRR" evidence="13">
    <location>
        <begin position="282"/>
        <end position="531"/>
    </location>
</feature>
<evidence type="ECO:0000256" key="2">
    <source>
        <dbReference type="ARBA" id="ARBA00004496"/>
    </source>
</evidence>
<evidence type="ECO:0000256" key="1">
    <source>
        <dbReference type="ARBA" id="ARBA00002074"/>
    </source>
</evidence>
<keyword evidence="8" id="KW-0547">Nucleotide-binding</keyword>
<dbReference type="GO" id="GO:0043531">
    <property type="term" value="F:ADP binding"/>
    <property type="evidence" value="ECO:0007669"/>
    <property type="project" value="InterPro"/>
</dbReference>
<dbReference type="Gene3D" id="1.10.8.430">
    <property type="entry name" value="Helical domain of apoptotic protease-activating factors"/>
    <property type="match status" value="1"/>
</dbReference>
<keyword evidence="15" id="KW-1185">Reference proteome</keyword>
<dbReference type="InterPro" id="IPR032675">
    <property type="entry name" value="LRR_dom_sf"/>
</dbReference>
<dbReference type="GO" id="GO:0009626">
    <property type="term" value="P:plant-type hypersensitive response"/>
    <property type="evidence" value="ECO:0007669"/>
    <property type="project" value="UniProtKB-KW"/>
</dbReference>
<dbReference type="Pfam" id="PF23559">
    <property type="entry name" value="WHD_DRP"/>
    <property type="match status" value="1"/>
</dbReference>
<dbReference type="PANTHER" id="PTHR23155:SF1152">
    <property type="entry name" value="AAA+ ATPASE DOMAIN-CONTAINING PROTEIN"/>
    <property type="match status" value="1"/>
</dbReference>
<feature type="domain" description="NB-ARC" evidence="11">
    <location>
        <begin position="1"/>
        <end position="86"/>
    </location>
</feature>
<dbReference type="Gene3D" id="3.80.10.10">
    <property type="entry name" value="Ribonuclease Inhibitor"/>
    <property type="match status" value="1"/>
</dbReference>
<evidence type="ECO:0000256" key="3">
    <source>
        <dbReference type="ARBA" id="ARBA00008894"/>
    </source>
</evidence>
<protein>
    <submittedName>
        <fullName evidence="14">OLC1v1038183C1</fullName>
    </submittedName>
</protein>
<feature type="domain" description="Disease resistance protein winged helix" evidence="12">
    <location>
        <begin position="169"/>
        <end position="238"/>
    </location>
</feature>
<dbReference type="PANTHER" id="PTHR23155">
    <property type="entry name" value="DISEASE RESISTANCE PROTEIN RP"/>
    <property type="match status" value="1"/>
</dbReference>
<dbReference type="FunFam" id="1.10.10.10:FF:000322">
    <property type="entry name" value="Probable disease resistance protein At1g63360"/>
    <property type="match status" value="1"/>
</dbReference>
<evidence type="ECO:0000313" key="15">
    <source>
        <dbReference type="Proteomes" id="UP001161247"/>
    </source>
</evidence>
<keyword evidence="5" id="KW-0433">Leucine-rich repeat</keyword>
<name>A0AAV1D0F9_OLDCO</name>
<evidence type="ECO:0000256" key="9">
    <source>
        <dbReference type="ARBA" id="ARBA00022821"/>
    </source>
</evidence>
<evidence type="ECO:0000256" key="5">
    <source>
        <dbReference type="ARBA" id="ARBA00022614"/>
    </source>
</evidence>
<dbReference type="InterPro" id="IPR036388">
    <property type="entry name" value="WH-like_DNA-bd_sf"/>
</dbReference>
<comment type="similarity">
    <text evidence="3">Belongs to the disease resistance NB-LRR family.</text>
</comment>
<comment type="function">
    <text evidence="1">Confers resistance to late blight (Phytophthora infestans) races carrying the avirulence gene Avr1. Resistance proteins guard the plant against pathogens that contain an appropriate avirulence protein via an indirect interaction with this avirulence protein. That triggers a defense system including the hypersensitive response, which restricts the pathogen growth.</text>
</comment>
<proteinExistence type="inferred from homology"/>
<dbReference type="Gene3D" id="1.10.10.10">
    <property type="entry name" value="Winged helix-like DNA-binding domain superfamily/Winged helix DNA-binding domain"/>
    <property type="match status" value="1"/>
</dbReference>
<evidence type="ECO:0000256" key="8">
    <source>
        <dbReference type="ARBA" id="ARBA00022741"/>
    </source>
</evidence>
<dbReference type="GO" id="GO:0005524">
    <property type="term" value="F:ATP binding"/>
    <property type="evidence" value="ECO:0007669"/>
    <property type="project" value="UniProtKB-KW"/>
</dbReference>
<keyword evidence="9" id="KW-0611">Plant defense</keyword>
<keyword evidence="4" id="KW-0963">Cytoplasm</keyword>